<keyword evidence="2" id="KW-1185">Reference proteome</keyword>
<accession>A0A397W0S5</accession>
<name>A0A397W0S5_9GLOM</name>
<dbReference type="AlphaFoldDB" id="A0A397W0S5"/>
<dbReference type="EMBL" id="QKWP01000068">
    <property type="protein sequence ID" value="RIB28350.1"/>
    <property type="molecule type" value="Genomic_DNA"/>
</dbReference>
<dbReference type="OrthoDB" id="2430054at2759"/>
<evidence type="ECO:0000313" key="1">
    <source>
        <dbReference type="EMBL" id="RIB28350.1"/>
    </source>
</evidence>
<proteinExistence type="predicted"/>
<evidence type="ECO:0000313" key="2">
    <source>
        <dbReference type="Proteomes" id="UP000266673"/>
    </source>
</evidence>
<sequence length="214" mass="25486">MWDIDDLSAKTRILIEWRHILKHIEISDDEELLVVCTENKEFKETNLYVFSTETGINLSFRKRLFIDISKNRYSLLYPYYLTNPINASKLFEKIEVNQIQEPYKFNLIQIIYAIDGNLSIKKLVHDNSNESVEYLRKDLNDRNSITTPSKKTIEIIKIINNYNGGRKESEGKFLKWKLDKSVILTLIDFNYRTNEWNLDDKKKTIEYSSVILYR</sequence>
<organism evidence="1 2">
    <name type="scientific">Gigaspora rosea</name>
    <dbReference type="NCBI Taxonomy" id="44941"/>
    <lineage>
        <taxon>Eukaryota</taxon>
        <taxon>Fungi</taxon>
        <taxon>Fungi incertae sedis</taxon>
        <taxon>Mucoromycota</taxon>
        <taxon>Glomeromycotina</taxon>
        <taxon>Glomeromycetes</taxon>
        <taxon>Diversisporales</taxon>
        <taxon>Gigasporaceae</taxon>
        <taxon>Gigaspora</taxon>
    </lineage>
</organism>
<comment type="caution">
    <text evidence="1">The sequence shown here is derived from an EMBL/GenBank/DDBJ whole genome shotgun (WGS) entry which is preliminary data.</text>
</comment>
<protein>
    <submittedName>
        <fullName evidence="1">Uncharacterized protein</fullName>
    </submittedName>
</protein>
<reference evidence="1 2" key="1">
    <citation type="submission" date="2018-06" db="EMBL/GenBank/DDBJ databases">
        <title>Comparative genomics reveals the genomic features of Rhizophagus irregularis, R. cerebriforme, R. diaphanum and Gigaspora rosea, and their symbiotic lifestyle signature.</title>
        <authorList>
            <person name="Morin E."/>
            <person name="San Clemente H."/>
            <person name="Chen E.C.H."/>
            <person name="De La Providencia I."/>
            <person name="Hainaut M."/>
            <person name="Kuo A."/>
            <person name="Kohler A."/>
            <person name="Murat C."/>
            <person name="Tang N."/>
            <person name="Roy S."/>
            <person name="Loubradou J."/>
            <person name="Henrissat B."/>
            <person name="Grigoriev I.V."/>
            <person name="Corradi N."/>
            <person name="Roux C."/>
            <person name="Martin F.M."/>
        </authorList>
    </citation>
    <scope>NUCLEOTIDE SEQUENCE [LARGE SCALE GENOMIC DNA]</scope>
    <source>
        <strain evidence="1 2">DAOM 194757</strain>
    </source>
</reference>
<gene>
    <name evidence="1" type="ORF">C2G38_2158112</name>
</gene>
<dbReference type="Proteomes" id="UP000266673">
    <property type="component" value="Unassembled WGS sequence"/>
</dbReference>